<keyword evidence="8" id="KW-0479">Metal-binding</keyword>
<dbReference type="EMBL" id="JAAVJL010000002">
    <property type="protein sequence ID" value="NMF59951.1"/>
    <property type="molecule type" value="Genomic_DNA"/>
</dbReference>
<dbReference type="InterPro" id="IPR020751">
    <property type="entry name" value="aa-tRNA-synth_I_codon-bd_sub2"/>
</dbReference>
<evidence type="ECO:0000256" key="7">
    <source>
        <dbReference type="ARBA" id="ARBA00023146"/>
    </source>
</evidence>
<evidence type="ECO:0000259" key="9">
    <source>
        <dbReference type="Pfam" id="PF00749"/>
    </source>
</evidence>
<sequence length="482" mass="54396">MSVRVRIAPSPTGNLHIGTARTAVFNWLYARHHKGTFILRIEDTDRERSKDEYTQNILEGLAWLGIDFDEGPFFQTQRSDRYIATVQKLLDEKKAYFCYCTETELDAMREAQKANKQAPRYDNRHRHLTDEQRQAFEAEGRRPVIRFIIEEPRTIAWNDLVRGTVSWSSSDLGGDMVIARVDDQGKIGLPLYNFAVVVDDIDMQITQVIRGEDHIANTAKQILIYEALGTTPPQFGHTPLILNQQGAKISKRDGATSVWEFRNMGYIPEAFNNYMALLGWSPSDGKELFTIQEASQIFSFDRVNKAGARFDWDKLNWINSQYLHSLPTEDVCDRLTPFLKESGYDLTSVDRQWLLDLTKLIAPSLTLLTDAATISKFFFTDFEDYTDEAKTTLQGEVIAGIITALIDALKETSDLDADSAGEIIKAVTKSQGVKKGVVMKSLRAALTGDLHGPEILPTFVLLHRKGLALPRLQRALAINSNS</sequence>
<evidence type="ECO:0000256" key="4">
    <source>
        <dbReference type="ARBA" id="ARBA00022741"/>
    </source>
</evidence>
<dbReference type="Gene3D" id="3.40.50.620">
    <property type="entry name" value="HUPs"/>
    <property type="match status" value="1"/>
</dbReference>
<reference evidence="11 12" key="1">
    <citation type="submission" date="2020-03" db="EMBL/GenBank/DDBJ databases">
        <title>Draft Genome Sequence of 2-Methylisoborneol Producing Pseudanabaena yagii Strain GIHE-NHR1 Isolated from North Han River in South Korea.</title>
        <authorList>
            <person name="Jeong J."/>
        </authorList>
    </citation>
    <scope>NUCLEOTIDE SEQUENCE [LARGE SCALE GENOMIC DNA]</scope>
    <source>
        <strain evidence="11 12">GIHE-NHR1</strain>
    </source>
</reference>
<evidence type="ECO:0000256" key="1">
    <source>
        <dbReference type="ARBA" id="ARBA00007894"/>
    </source>
</evidence>
<keyword evidence="3 8" id="KW-0436">Ligase</keyword>
<feature type="binding site" evidence="8">
    <location>
        <position position="100"/>
    </location>
    <ligand>
        <name>Zn(2+)</name>
        <dbReference type="ChEBI" id="CHEBI:29105"/>
    </ligand>
</feature>
<feature type="domain" description="Glutamyl/glutaminyl-tRNA synthetase class Ib catalytic" evidence="9">
    <location>
        <begin position="3"/>
        <end position="317"/>
    </location>
</feature>
<dbReference type="CDD" id="cd00808">
    <property type="entry name" value="GluRS_core"/>
    <property type="match status" value="1"/>
</dbReference>
<dbReference type="NCBIfam" id="TIGR00464">
    <property type="entry name" value="gltX_bact"/>
    <property type="match status" value="1"/>
</dbReference>
<accession>A0ABX1LYB7</accession>
<dbReference type="PANTHER" id="PTHR43311">
    <property type="entry name" value="GLUTAMATE--TRNA LIGASE"/>
    <property type="match status" value="1"/>
</dbReference>
<gene>
    <name evidence="8" type="primary">gltX</name>
    <name evidence="11" type="ORF">HC246_18475</name>
</gene>
<comment type="catalytic activity">
    <reaction evidence="8">
        <text>tRNA(Glu) + L-glutamate + ATP = L-glutamyl-tRNA(Glu) + AMP + diphosphate</text>
        <dbReference type="Rhea" id="RHEA:23540"/>
        <dbReference type="Rhea" id="RHEA-COMP:9663"/>
        <dbReference type="Rhea" id="RHEA-COMP:9680"/>
        <dbReference type="ChEBI" id="CHEBI:29985"/>
        <dbReference type="ChEBI" id="CHEBI:30616"/>
        <dbReference type="ChEBI" id="CHEBI:33019"/>
        <dbReference type="ChEBI" id="CHEBI:78442"/>
        <dbReference type="ChEBI" id="CHEBI:78520"/>
        <dbReference type="ChEBI" id="CHEBI:456215"/>
        <dbReference type="EC" id="6.1.1.17"/>
    </reaction>
</comment>
<comment type="cofactor">
    <cofactor evidence="8">
        <name>Zn(2+)</name>
        <dbReference type="ChEBI" id="CHEBI:29105"/>
    </cofactor>
    <text evidence="8">Binds 1 zinc ion per subunit.</text>
</comment>
<evidence type="ECO:0000256" key="2">
    <source>
        <dbReference type="ARBA" id="ARBA00022490"/>
    </source>
</evidence>
<dbReference type="HAMAP" id="MF_00022">
    <property type="entry name" value="Glu_tRNA_synth_type1"/>
    <property type="match status" value="1"/>
</dbReference>
<dbReference type="SUPFAM" id="SSF52374">
    <property type="entry name" value="Nucleotidylyl transferase"/>
    <property type="match status" value="1"/>
</dbReference>
<comment type="subcellular location">
    <subcellularLocation>
        <location evidence="8">Cytoplasm</location>
    </subcellularLocation>
</comment>
<comment type="function">
    <text evidence="8">Catalyzes the attachment of glutamate to tRNA(Glu) in a two-step reaction: glutamate is first activated by ATP to form Glu-AMP and then transferred to the acceptor end of tRNA(Glu).</text>
</comment>
<keyword evidence="6 8" id="KW-0648">Protein biosynthesis</keyword>
<dbReference type="InterPro" id="IPR020058">
    <property type="entry name" value="Glu/Gln-tRNA-synth_Ib_cat-dom"/>
</dbReference>
<evidence type="ECO:0000313" key="12">
    <source>
        <dbReference type="Proteomes" id="UP000738376"/>
    </source>
</evidence>
<dbReference type="InterPro" id="IPR008925">
    <property type="entry name" value="aa_tRNA-synth_I_cd-bd_sf"/>
</dbReference>
<comment type="subunit">
    <text evidence="8">Monomer.</text>
</comment>
<dbReference type="Pfam" id="PF19269">
    <property type="entry name" value="Anticodon_2"/>
    <property type="match status" value="1"/>
</dbReference>
<evidence type="ECO:0000256" key="3">
    <source>
        <dbReference type="ARBA" id="ARBA00022598"/>
    </source>
</evidence>
<protein>
    <recommendedName>
        <fullName evidence="8">Glutamate--tRNA ligase</fullName>
        <ecNumber evidence="8">6.1.1.17</ecNumber>
    </recommendedName>
    <alternativeName>
        <fullName evidence="8">Glutamyl-tRNA synthetase</fullName>
        <shortName evidence="8">GluRS</shortName>
    </alternativeName>
</protein>
<dbReference type="InterPro" id="IPR045462">
    <property type="entry name" value="aa-tRNA-synth_I_cd-bd"/>
</dbReference>
<dbReference type="PROSITE" id="PS00178">
    <property type="entry name" value="AA_TRNA_LIGASE_I"/>
    <property type="match status" value="1"/>
</dbReference>
<dbReference type="PANTHER" id="PTHR43311:SF2">
    <property type="entry name" value="GLUTAMATE--TRNA LIGASE, MITOCHONDRIAL-RELATED"/>
    <property type="match status" value="1"/>
</dbReference>
<evidence type="ECO:0000256" key="8">
    <source>
        <dbReference type="HAMAP-Rule" id="MF_00022"/>
    </source>
</evidence>
<keyword evidence="7 8" id="KW-0030">Aminoacyl-tRNA synthetase</keyword>
<keyword evidence="12" id="KW-1185">Reference proteome</keyword>
<feature type="binding site" evidence="8">
    <location>
        <position position="251"/>
    </location>
    <ligand>
        <name>ATP</name>
        <dbReference type="ChEBI" id="CHEBI:30616"/>
    </ligand>
</feature>
<feature type="binding site" evidence="8">
    <location>
        <position position="127"/>
    </location>
    <ligand>
        <name>Zn(2+)</name>
        <dbReference type="ChEBI" id="CHEBI:29105"/>
    </ligand>
</feature>
<feature type="short sequence motif" description="'KMSKS' region" evidence="8">
    <location>
        <begin position="248"/>
        <end position="252"/>
    </location>
</feature>
<dbReference type="Pfam" id="PF00749">
    <property type="entry name" value="tRNA-synt_1c"/>
    <property type="match status" value="1"/>
</dbReference>
<dbReference type="InterPro" id="IPR049940">
    <property type="entry name" value="GluQ/Sye"/>
</dbReference>
<organism evidence="11 12">
    <name type="scientific">Pseudanabaena yagii GIHE-NHR1</name>
    <dbReference type="NCBI Taxonomy" id="2722753"/>
    <lineage>
        <taxon>Bacteria</taxon>
        <taxon>Bacillati</taxon>
        <taxon>Cyanobacteriota</taxon>
        <taxon>Cyanophyceae</taxon>
        <taxon>Pseudanabaenales</taxon>
        <taxon>Pseudanabaenaceae</taxon>
        <taxon>Pseudanabaena</taxon>
        <taxon>Pseudanabaena yagii</taxon>
    </lineage>
</organism>
<dbReference type="Gene3D" id="1.10.10.350">
    <property type="match status" value="1"/>
</dbReference>
<dbReference type="SUPFAM" id="SSF48163">
    <property type="entry name" value="An anticodon-binding domain of class I aminoacyl-tRNA synthetases"/>
    <property type="match status" value="1"/>
</dbReference>
<dbReference type="GO" id="GO:0004818">
    <property type="term" value="F:glutamate-tRNA ligase activity"/>
    <property type="evidence" value="ECO:0007669"/>
    <property type="project" value="UniProtKB-EC"/>
</dbReference>
<keyword evidence="8" id="KW-0862">Zinc</keyword>
<comment type="similarity">
    <text evidence="1 8">Belongs to the class-I aminoacyl-tRNA synthetase family. Glutamate--tRNA ligase type 1 subfamily.</text>
</comment>
<dbReference type="PRINTS" id="PR00987">
    <property type="entry name" value="TRNASYNTHGLU"/>
</dbReference>
<keyword evidence="2 8" id="KW-0963">Cytoplasm</keyword>
<dbReference type="EC" id="6.1.1.17" evidence="8"/>
<dbReference type="RefSeq" id="WP_169364918.1">
    <property type="nucleotide sequence ID" value="NZ_JAAVJL010000002.1"/>
</dbReference>
<dbReference type="Gene3D" id="1.10.8.70">
    <property type="entry name" value="Glutamate-tRNA synthetase, class I, anticodon-binding domain 1"/>
    <property type="match status" value="1"/>
</dbReference>
<dbReference type="InterPro" id="IPR033910">
    <property type="entry name" value="GluRS_core"/>
</dbReference>
<dbReference type="Proteomes" id="UP000738376">
    <property type="component" value="Unassembled WGS sequence"/>
</dbReference>
<name>A0ABX1LYB7_9CYAN</name>
<dbReference type="InterPro" id="IPR020752">
    <property type="entry name" value="Glu-tRNA-synth_I_codon-bd_sub1"/>
</dbReference>
<feature type="short sequence motif" description="'HIGH' region" evidence="8">
    <location>
        <begin position="9"/>
        <end position="19"/>
    </location>
</feature>
<dbReference type="InterPro" id="IPR014729">
    <property type="entry name" value="Rossmann-like_a/b/a_fold"/>
</dbReference>
<comment type="caution">
    <text evidence="11">The sequence shown here is derived from an EMBL/GenBank/DDBJ whole genome shotgun (WGS) entry which is preliminary data.</text>
</comment>
<proteinExistence type="inferred from homology"/>
<evidence type="ECO:0000256" key="6">
    <source>
        <dbReference type="ARBA" id="ARBA00022917"/>
    </source>
</evidence>
<evidence type="ECO:0000313" key="11">
    <source>
        <dbReference type="EMBL" id="NMF59951.1"/>
    </source>
</evidence>
<dbReference type="InterPro" id="IPR004527">
    <property type="entry name" value="Glu-tRNA-ligase_bac/mito"/>
</dbReference>
<dbReference type="InterPro" id="IPR000924">
    <property type="entry name" value="Glu/Gln-tRNA-synth"/>
</dbReference>
<feature type="domain" description="Aminoacyl-tRNA synthetase class I anticodon-binding" evidence="10">
    <location>
        <begin position="332"/>
        <end position="475"/>
    </location>
</feature>
<dbReference type="InterPro" id="IPR001412">
    <property type="entry name" value="aa-tRNA-synth_I_CS"/>
</dbReference>
<keyword evidence="4 8" id="KW-0547">Nucleotide-binding</keyword>
<feature type="binding site" evidence="8">
    <location>
        <position position="125"/>
    </location>
    <ligand>
        <name>Zn(2+)</name>
        <dbReference type="ChEBI" id="CHEBI:29105"/>
    </ligand>
</feature>
<evidence type="ECO:0000256" key="5">
    <source>
        <dbReference type="ARBA" id="ARBA00022840"/>
    </source>
</evidence>
<evidence type="ECO:0000259" key="10">
    <source>
        <dbReference type="Pfam" id="PF19269"/>
    </source>
</evidence>
<feature type="binding site" evidence="8">
    <location>
        <position position="98"/>
    </location>
    <ligand>
        <name>Zn(2+)</name>
        <dbReference type="ChEBI" id="CHEBI:29105"/>
    </ligand>
</feature>
<keyword evidence="5 8" id="KW-0067">ATP-binding</keyword>